<name>A0A9P6R8T6_9FUNG</name>
<evidence type="ECO:0008006" key="3">
    <source>
        <dbReference type="Google" id="ProtNLM"/>
    </source>
</evidence>
<keyword evidence="2" id="KW-1185">Reference proteome</keyword>
<sequence length="72" mass="8043">MFSGFSAWFAPELRSYKQTWVNHGGEVKELADSDIAFVTGKTSSAESSYKPTMKILRPDWIEGALIDINSKT</sequence>
<dbReference type="OrthoDB" id="2434879at2759"/>
<accession>A0A9P6R8T6</accession>
<organism evidence="1 2">
    <name type="scientific">Linnemannia gamsii</name>
    <dbReference type="NCBI Taxonomy" id="64522"/>
    <lineage>
        <taxon>Eukaryota</taxon>
        <taxon>Fungi</taxon>
        <taxon>Fungi incertae sedis</taxon>
        <taxon>Mucoromycota</taxon>
        <taxon>Mortierellomycotina</taxon>
        <taxon>Mortierellomycetes</taxon>
        <taxon>Mortierellales</taxon>
        <taxon>Mortierellaceae</taxon>
        <taxon>Linnemannia</taxon>
    </lineage>
</organism>
<dbReference type="AlphaFoldDB" id="A0A9P6R8T6"/>
<protein>
    <recommendedName>
        <fullName evidence="3">BRCT domain-containing protein</fullName>
    </recommendedName>
</protein>
<evidence type="ECO:0000313" key="2">
    <source>
        <dbReference type="Proteomes" id="UP000823405"/>
    </source>
</evidence>
<evidence type="ECO:0000313" key="1">
    <source>
        <dbReference type="EMBL" id="KAG0313459.1"/>
    </source>
</evidence>
<proteinExistence type="predicted"/>
<gene>
    <name evidence="1" type="ORF">BGZ97_010164</name>
</gene>
<reference evidence="1" key="1">
    <citation type="journal article" date="2020" name="Fungal Divers.">
        <title>Resolving the Mortierellaceae phylogeny through synthesis of multi-gene phylogenetics and phylogenomics.</title>
        <authorList>
            <person name="Vandepol N."/>
            <person name="Liber J."/>
            <person name="Desiro A."/>
            <person name="Na H."/>
            <person name="Kennedy M."/>
            <person name="Barry K."/>
            <person name="Grigoriev I.V."/>
            <person name="Miller A.N."/>
            <person name="O'Donnell K."/>
            <person name="Stajich J.E."/>
            <person name="Bonito G."/>
        </authorList>
    </citation>
    <scope>NUCLEOTIDE SEQUENCE</scope>
    <source>
        <strain evidence="1">NVP60</strain>
    </source>
</reference>
<dbReference type="EMBL" id="JAAAIN010000512">
    <property type="protein sequence ID" value="KAG0313459.1"/>
    <property type="molecule type" value="Genomic_DNA"/>
</dbReference>
<comment type="caution">
    <text evidence="1">The sequence shown here is derived from an EMBL/GenBank/DDBJ whole genome shotgun (WGS) entry which is preliminary data.</text>
</comment>
<dbReference type="Proteomes" id="UP000823405">
    <property type="component" value="Unassembled WGS sequence"/>
</dbReference>